<keyword evidence="12" id="KW-0239">DNA-directed DNA polymerase</keyword>
<keyword evidence="5" id="KW-0479">Metal-binding</keyword>
<proteinExistence type="predicted"/>
<keyword evidence="6" id="KW-0064">Aspartyl protease</keyword>
<dbReference type="PANTHER" id="PTHR37984:SF5">
    <property type="entry name" value="PROTEIN NYNRIN-LIKE"/>
    <property type="match status" value="1"/>
</dbReference>
<dbReference type="PROSITE" id="PS50994">
    <property type="entry name" value="INTEGRASE"/>
    <property type="match status" value="1"/>
</dbReference>
<dbReference type="InterPro" id="IPR041373">
    <property type="entry name" value="RT_RNaseH"/>
</dbReference>
<evidence type="ECO:0000256" key="15">
    <source>
        <dbReference type="SAM" id="SignalP"/>
    </source>
</evidence>
<evidence type="ECO:0000256" key="8">
    <source>
        <dbReference type="ARBA" id="ARBA00022801"/>
    </source>
</evidence>
<reference evidence="17" key="1">
    <citation type="journal article" date="2019" name="Sci. Rep.">
        <title>Draft genome of Tanacetum cinerariifolium, the natural source of mosquito coil.</title>
        <authorList>
            <person name="Yamashiro T."/>
            <person name="Shiraishi A."/>
            <person name="Satake H."/>
            <person name="Nakayama K."/>
        </authorList>
    </citation>
    <scope>NUCLEOTIDE SEQUENCE</scope>
</reference>
<evidence type="ECO:0000256" key="7">
    <source>
        <dbReference type="ARBA" id="ARBA00022759"/>
    </source>
</evidence>
<keyword evidence="3" id="KW-0548">Nucleotidyltransferase</keyword>
<dbReference type="EMBL" id="BKCJ010009027">
    <property type="protein sequence ID" value="GEU85053.1"/>
    <property type="molecule type" value="Genomic_DNA"/>
</dbReference>
<dbReference type="Gene3D" id="3.30.420.10">
    <property type="entry name" value="Ribonuclease H-like superfamily/Ribonuclease H"/>
    <property type="match status" value="1"/>
</dbReference>
<evidence type="ECO:0000256" key="6">
    <source>
        <dbReference type="ARBA" id="ARBA00022750"/>
    </source>
</evidence>
<keyword evidence="11 17" id="KW-0695">RNA-directed DNA polymerase</keyword>
<feature type="signal peptide" evidence="15">
    <location>
        <begin position="1"/>
        <end position="22"/>
    </location>
</feature>
<evidence type="ECO:0000256" key="14">
    <source>
        <dbReference type="ARBA" id="ARBA00023172"/>
    </source>
</evidence>
<dbReference type="GO" id="GO:0003964">
    <property type="term" value="F:RNA-directed DNA polymerase activity"/>
    <property type="evidence" value="ECO:0007669"/>
    <property type="project" value="UniProtKB-KW"/>
</dbReference>
<dbReference type="Gene3D" id="1.10.340.70">
    <property type="match status" value="1"/>
</dbReference>
<dbReference type="AlphaFoldDB" id="A0A6L2NFQ6"/>
<dbReference type="SUPFAM" id="SSF53098">
    <property type="entry name" value="Ribonuclease H-like"/>
    <property type="match status" value="1"/>
</dbReference>
<keyword evidence="13" id="KW-0238">DNA-binding</keyword>
<dbReference type="GO" id="GO:0046872">
    <property type="term" value="F:metal ion binding"/>
    <property type="evidence" value="ECO:0007669"/>
    <property type="project" value="UniProtKB-KW"/>
</dbReference>
<dbReference type="InterPro" id="IPR043502">
    <property type="entry name" value="DNA/RNA_pol_sf"/>
</dbReference>
<dbReference type="InterPro" id="IPR050951">
    <property type="entry name" value="Retrovirus_Pol_polyprotein"/>
</dbReference>
<dbReference type="InterPro" id="IPR036397">
    <property type="entry name" value="RNaseH_sf"/>
</dbReference>
<keyword evidence="1" id="KW-0645">Protease</keyword>
<evidence type="ECO:0000256" key="4">
    <source>
        <dbReference type="ARBA" id="ARBA00022722"/>
    </source>
</evidence>
<sequence length="759" mass="87271">MFGVLATLALASIKGLTQLVLAHTNVPLLLDHAFNFFAVELVPGLAEAPDNQNEWIEWDVPLGGEMDEPMENPGFDEEEELNEFMDDDQDEEVEEWLMAPVTPLRATMTVPSTYEVGGPSTATPVGHPLTTMASRVATQPRVIDDLCVRMSNLEYRHRELVKKMEIVSDTEAADSIAIREIHPQVTTLEGQVQTLQTSLQGAWLQNQQLQTRLSEMENREGTLISFICWMEDCLVDEEVEEWPMAPMTPPRATVTVPRTYKVIDDLCVRMNNLEYRHGELVKKMEIVSDAEAADSIAIREIHPRVTTLEGQNKTYVWGDKQDEAFRILKEKLCNAPVLSLLDGPNDFVVYCDALKQGFGCVLMQRGKVIAYASRQLKTHEKNYTTRDLELGAVVFVLKIWRHYLYGTKSVIYTAHKSPQYIFDQKELNMRQRRRIELLSDYECKIKYHPGKANMVADALSRKKGSSQGKYSIHPGADKMYYDLRDLYWWPGMKKDSAELTKSTHLLPIREDYKTEKLIRIFFNEIVARHGVPVSIISDRDGRFASHLWQALKEVLGTKLHMSTTYHPKTDGQSERTIQTLEDMLQAYVMDFGSSWDTHLPLVEFSYNISYHTSIKCAPFEALYGRKCRSLIKERLKTVRSRQKSYVDKRRKPLKFKVRDRVLLKVSPWKGVVRFCKKGKLAPRYVGPFEIVECVRPVGYRLKLPQELSCVHDTFHVSNLNKCLVEPDVQVPLDEIEIDENLHFVEEPIEIVERDVKKIK</sequence>
<evidence type="ECO:0000256" key="2">
    <source>
        <dbReference type="ARBA" id="ARBA00022679"/>
    </source>
</evidence>
<evidence type="ECO:0000259" key="16">
    <source>
        <dbReference type="PROSITE" id="PS50994"/>
    </source>
</evidence>
<evidence type="ECO:0000256" key="11">
    <source>
        <dbReference type="ARBA" id="ARBA00022918"/>
    </source>
</evidence>
<gene>
    <name evidence="17" type="ORF">Tci_057031</name>
</gene>
<evidence type="ECO:0000256" key="1">
    <source>
        <dbReference type="ARBA" id="ARBA00022670"/>
    </source>
</evidence>
<name>A0A6L2NFQ6_TANCI</name>
<evidence type="ECO:0000256" key="3">
    <source>
        <dbReference type="ARBA" id="ARBA00022695"/>
    </source>
</evidence>
<dbReference type="GO" id="GO:0003887">
    <property type="term" value="F:DNA-directed DNA polymerase activity"/>
    <property type="evidence" value="ECO:0007669"/>
    <property type="project" value="UniProtKB-KW"/>
</dbReference>
<dbReference type="GO" id="GO:0015074">
    <property type="term" value="P:DNA integration"/>
    <property type="evidence" value="ECO:0007669"/>
    <property type="project" value="UniProtKB-KW"/>
</dbReference>
<feature type="domain" description="Integrase catalytic" evidence="16">
    <location>
        <begin position="470"/>
        <end position="626"/>
    </location>
</feature>
<evidence type="ECO:0000313" key="17">
    <source>
        <dbReference type="EMBL" id="GEU85053.1"/>
    </source>
</evidence>
<evidence type="ECO:0000256" key="13">
    <source>
        <dbReference type="ARBA" id="ARBA00023125"/>
    </source>
</evidence>
<dbReference type="InterPro" id="IPR001584">
    <property type="entry name" value="Integrase_cat-core"/>
</dbReference>
<keyword evidence="10" id="KW-0229">DNA integration</keyword>
<keyword evidence="4" id="KW-0540">Nuclease</keyword>
<dbReference type="GO" id="GO:0006508">
    <property type="term" value="P:proteolysis"/>
    <property type="evidence" value="ECO:0007669"/>
    <property type="project" value="UniProtKB-KW"/>
</dbReference>
<dbReference type="GO" id="GO:0006310">
    <property type="term" value="P:DNA recombination"/>
    <property type="evidence" value="ECO:0007669"/>
    <property type="project" value="UniProtKB-KW"/>
</dbReference>
<dbReference type="PANTHER" id="PTHR37984">
    <property type="entry name" value="PROTEIN CBG26694"/>
    <property type="match status" value="1"/>
</dbReference>
<dbReference type="Pfam" id="PF17917">
    <property type="entry name" value="RT_RNaseH"/>
    <property type="match status" value="1"/>
</dbReference>
<dbReference type="Pfam" id="PF24626">
    <property type="entry name" value="SH3_Tf2-1"/>
    <property type="match status" value="1"/>
</dbReference>
<dbReference type="SUPFAM" id="SSF56672">
    <property type="entry name" value="DNA/RNA polymerases"/>
    <property type="match status" value="1"/>
</dbReference>
<accession>A0A6L2NFQ6</accession>
<evidence type="ECO:0000256" key="5">
    <source>
        <dbReference type="ARBA" id="ARBA00022723"/>
    </source>
</evidence>
<feature type="chain" id="PRO_5026780960" evidence="15">
    <location>
        <begin position="23"/>
        <end position="759"/>
    </location>
</feature>
<dbReference type="Pfam" id="PF17921">
    <property type="entry name" value="Integrase_H2C2"/>
    <property type="match status" value="1"/>
</dbReference>
<keyword evidence="7" id="KW-0255">Endonuclease</keyword>
<keyword evidence="15" id="KW-0732">Signal</keyword>
<dbReference type="InterPro" id="IPR056924">
    <property type="entry name" value="SH3_Tf2-1"/>
</dbReference>
<evidence type="ECO:0000256" key="10">
    <source>
        <dbReference type="ARBA" id="ARBA00022908"/>
    </source>
</evidence>
<keyword evidence="2" id="KW-0808">Transferase</keyword>
<dbReference type="GO" id="GO:0004190">
    <property type="term" value="F:aspartic-type endopeptidase activity"/>
    <property type="evidence" value="ECO:0007669"/>
    <property type="project" value="UniProtKB-KW"/>
</dbReference>
<dbReference type="GO" id="GO:0004519">
    <property type="term" value="F:endonuclease activity"/>
    <property type="evidence" value="ECO:0007669"/>
    <property type="project" value="UniProtKB-KW"/>
</dbReference>
<dbReference type="InterPro" id="IPR012337">
    <property type="entry name" value="RNaseH-like_sf"/>
</dbReference>
<organism evidence="17">
    <name type="scientific">Tanacetum cinerariifolium</name>
    <name type="common">Dalmatian daisy</name>
    <name type="synonym">Chrysanthemum cinerariifolium</name>
    <dbReference type="NCBI Taxonomy" id="118510"/>
    <lineage>
        <taxon>Eukaryota</taxon>
        <taxon>Viridiplantae</taxon>
        <taxon>Streptophyta</taxon>
        <taxon>Embryophyta</taxon>
        <taxon>Tracheophyta</taxon>
        <taxon>Spermatophyta</taxon>
        <taxon>Magnoliopsida</taxon>
        <taxon>eudicotyledons</taxon>
        <taxon>Gunneridae</taxon>
        <taxon>Pentapetalae</taxon>
        <taxon>asterids</taxon>
        <taxon>campanulids</taxon>
        <taxon>Asterales</taxon>
        <taxon>Asteraceae</taxon>
        <taxon>Asteroideae</taxon>
        <taxon>Anthemideae</taxon>
        <taxon>Anthemidinae</taxon>
        <taxon>Tanacetum</taxon>
    </lineage>
</organism>
<keyword evidence="8" id="KW-0378">Hydrolase</keyword>
<dbReference type="GO" id="GO:0003677">
    <property type="term" value="F:DNA binding"/>
    <property type="evidence" value="ECO:0007669"/>
    <property type="project" value="UniProtKB-KW"/>
</dbReference>
<protein>
    <submittedName>
        <fullName evidence="17">Putative reverse transcriptase domain-containing protein</fullName>
    </submittedName>
</protein>
<dbReference type="InterPro" id="IPR041588">
    <property type="entry name" value="Integrase_H2C2"/>
</dbReference>
<comment type="caution">
    <text evidence="17">The sequence shown here is derived from an EMBL/GenBank/DDBJ whole genome shotgun (WGS) entry which is preliminary data.</text>
</comment>
<keyword evidence="9" id="KW-0460">Magnesium</keyword>
<evidence type="ECO:0000256" key="9">
    <source>
        <dbReference type="ARBA" id="ARBA00022842"/>
    </source>
</evidence>
<keyword evidence="14" id="KW-0233">DNA recombination</keyword>
<evidence type="ECO:0000256" key="12">
    <source>
        <dbReference type="ARBA" id="ARBA00022932"/>
    </source>
</evidence>
<dbReference type="CDD" id="cd09274">
    <property type="entry name" value="RNase_HI_RT_Ty3"/>
    <property type="match status" value="1"/>
</dbReference>